<dbReference type="InterPro" id="IPR013785">
    <property type="entry name" value="Aldolase_TIM"/>
</dbReference>
<evidence type="ECO:0000256" key="1">
    <source>
        <dbReference type="ARBA" id="ARBA00007592"/>
    </source>
</evidence>
<accession>A0ABY5P8C0</accession>
<dbReference type="PANTHER" id="PTHR12128:SF66">
    <property type="entry name" value="4-HYDROXY-2-OXOGLUTARATE ALDOLASE, MITOCHONDRIAL"/>
    <property type="match status" value="1"/>
</dbReference>
<dbReference type="Pfam" id="PF00701">
    <property type="entry name" value="DHDPS"/>
    <property type="match status" value="1"/>
</dbReference>
<dbReference type="SUPFAM" id="SSF51569">
    <property type="entry name" value="Aldolase"/>
    <property type="match status" value="1"/>
</dbReference>
<organism evidence="4 5">
    <name type="scientific">Fundicoccus culcitae</name>
    <dbReference type="NCBI Taxonomy" id="2969821"/>
    <lineage>
        <taxon>Bacteria</taxon>
        <taxon>Bacillati</taxon>
        <taxon>Bacillota</taxon>
        <taxon>Bacilli</taxon>
        <taxon>Lactobacillales</taxon>
        <taxon>Aerococcaceae</taxon>
        <taxon>Fundicoccus</taxon>
    </lineage>
</organism>
<evidence type="ECO:0000313" key="5">
    <source>
        <dbReference type="Proteomes" id="UP001315967"/>
    </source>
</evidence>
<keyword evidence="5" id="KW-1185">Reference proteome</keyword>
<comment type="similarity">
    <text evidence="1 3">Belongs to the DapA family.</text>
</comment>
<keyword evidence="2 3" id="KW-0456">Lyase</keyword>
<dbReference type="SMART" id="SM01130">
    <property type="entry name" value="DHDPS"/>
    <property type="match status" value="1"/>
</dbReference>
<dbReference type="PRINTS" id="PR00146">
    <property type="entry name" value="DHPICSNTHASE"/>
</dbReference>
<sequence>MIDKESIKGIIVPIISPVDDNEDLDEVRLRKIVNHVIEDGVHGILAFGSNSEFYMFEDEEMFRGIDIILEETAGRVPVYFGIGAIRTRKCIQLAKEAAKRDIAGISVLSPMFIKPTDEALFNHFKAIADAVPDTAMLLYNNPGRCGYNIPKEIIAKLAIEVPNILGIKDSSGDISFLSEIIRLTRETGFRVLSGKDTIIFPSLCMGAVGSVASTANMFGPLVNGIYNEFAAGNFEKARDLQYKLNPIRVSQDAASFPAATKDMANIMGLDVGKSIRPTEGSKGKILEKMEEEMRLAELID</sequence>
<proteinExistence type="inferred from homology"/>
<gene>
    <name evidence="4" type="ORF">NRE15_03730</name>
</gene>
<dbReference type="PANTHER" id="PTHR12128">
    <property type="entry name" value="DIHYDRODIPICOLINATE SYNTHASE"/>
    <property type="match status" value="1"/>
</dbReference>
<protein>
    <submittedName>
        <fullName evidence="4">Dihydrodipicolinate synthase family protein</fullName>
    </submittedName>
</protein>
<reference evidence="4 5" key="1">
    <citation type="submission" date="2022-08" db="EMBL/GenBank/DDBJ databases">
        <title>Aerococcaceae sp. nov isolated from spoiled eye mask.</title>
        <authorList>
            <person name="Zhou G."/>
            <person name="Xie X.-B."/>
            <person name="Shi Q.-S."/>
            <person name="Wang Y.-S."/>
            <person name="Wen X."/>
            <person name="Peng H."/>
            <person name="Yang X.-J."/>
            <person name="Tao H.-B."/>
            <person name="Huang X.-M."/>
        </authorList>
    </citation>
    <scope>NUCLEOTIDE SEQUENCE [LARGE SCALE GENOMIC DNA]</scope>
    <source>
        <strain evidence="5">DM20194951</strain>
    </source>
</reference>
<dbReference type="Gene3D" id="3.20.20.70">
    <property type="entry name" value="Aldolase class I"/>
    <property type="match status" value="1"/>
</dbReference>
<evidence type="ECO:0000313" key="4">
    <source>
        <dbReference type="EMBL" id="UUX34769.1"/>
    </source>
</evidence>
<dbReference type="CDD" id="cd00408">
    <property type="entry name" value="DHDPS-like"/>
    <property type="match status" value="1"/>
</dbReference>
<dbReference type="InterPro" id="IPR002220">
    <property type="entry name" value="DapA-like"/>
</dbReference>
<dbReference type="EMBL" id="CP102453">
    <property type="protein sequence ID" value="UUX34769.1"/>
    <property type="molecule type" value="Genomic_DNA"/>
</dbReference>
<evidence type="ECO:0000256" key="3">
    <source>
        <dbReference type="PIRNR" id="PIRNR001365"/>
    </source>
</evidence>
<dbReference type="PIRSF" id="PIRSF001365">
    <property type="entry name" value="DHDPS"/>
    <property type="match status" value="1"/>
</dbReference>
<dbReference type="Proteomes" id="UP001315967">
    <property type="component" value="Chromosome"/>
</dbReference>
<dbReference type="RefSeq" id="WP_313794272.1">
    <property type="nucleotide sequence ID" value="NZ_CP102453.1"/>
</dbReference>
<evidence type="ECO:0000256" key="2">
    <source>
        <dbReference type="ARBA" id="ARBA00023239"/>
    </source>
</evidence>
<name>A0ABY5P8C0_9LACT</name>